<keyword evidence="2" id="KW-0812">Transmembrane</keyword>
<dbReference type="Proteomes" id="UP001291653">
    <property type="component" value="Unassembled WGS sequence"/>
</dbReference>
<protein>
    <submittedName>
        <fullName evidence="3">PT domain-containing protein</fullName>
    </submittedName>
</protein>
<keyword evidence="2" id="KW-0472">Membrane</keyword>
<feature type="transmembrane region" description="Helical" evidence="2">
    <location>
        <begin position="411"/>
        <end position="437"/>
    </location>
</feature>
<keyword evidence="4" id="KW-1185">Reference proteome</keyword>
<reference evidence="3 4" key="1">
    <citation type="submission" date="2022-10" db="EMBL/GenBank/DDBJ databases">
        <title>Draft genome sequence of Streptomyces sp. YSPA8.</title>
        <authorList>
            <person name="Moriuchi R."/>
            <person name="Dohra H."/>
            <person name="Yamamura H."/>
            <person name="Kodani S."/>
        </authorList>
    </citation>
    <scope>NUCLEOTIDE SEQUENCE [LARGE SCALE GENOMIC DNA]</scope>
    <source>
        <strain evidence="3 4">YSPA8</strain>
    </source>
</reference>
<comment type="caution">
    <text evidence="3">The sequence shown here is derived from an EMBL/GenBank/DDBJ whole genome shotgun (WGS) entry which is preliminary data.</text>
</comment>
<organism evidence="3 4">
    <name type="scientific">Streptomyces yaizuensis</name>
    <dbReference type="NCBI Taxonomy" id="2989713"/>
    <lineage>
        <taxon>Bacteria</taxon>
        <taxon>Bacillati</taxon>
        <taxon>Actinomycetota</taxon>
        <taxon>Actinomycetes</taxon>
        <taxon>Kitasatosporales</taxon>
        <taxon>Streptomycetaceae</taxon>
        <taxon>Streptomyces</taxon>
    </lineage>
</organism>
<sequence length="451" mass="47459">MRRGRTATAGGTAPARRARGTVLRAGIVIGASCALLQAPVPVTAAPPARPVSYQTDPEAERITGSPSARAGGPSLEPGKTYLDTISPGDLKFYRVTLDDTSNAYISAVLAPGPGNRAVASDGIRVSLFAPNGAECSDSNDIVFGGSTPLPAADYSTRRIGPGRDCQKKGQYLYSVEWIGSADTPAVQEFPVELKYMAEPGLKDDSPTPSASVTWHSHAPEHVGGAARDAEGGSGFNDATAIGHGIWRDRLKAGESVFYRVPVDWGQQLFVDAEFGGGATPGRTVYEGARITVFNTARGFVENADADHRSRTTRVSLDTVPVAFANRTSDQDETSAMRFAGWYYLRVSTDRRMPGTTPVTLRVGVEGTPGTAPPYESDPFRQGFGVADEDRITAGAQPAHAAPDDDDTREAVLTLIGIAGIGTGTVLVLGLAGWTALARLGMGRKRGRHAST</sequence>
<evidence type="ECO:0000313" key="3">
    <source>
        <dbReference type="EMBL" id="GLF94386.1"/>
    </source>
</evidence>
<dbReference type="EMBL" id="BSBI01000003">
    <property type="protein sequence ID" value="GLF94386.1"/>
    <property type="molecule type" value="Genomic_DNA"/>
</dbReference>
<evidence type="ECO:0000256" key="1">
    <source>
        <dbReference type="SAM" id="MobiDB-lite"/>
    </source>
</evidence>
<accession>A0ABQ5NWM0</accession>
<feature type="region of interest" description="Disordered" evidence="1">
    <location>
        <begin position="45"/>
        <end position="79"/>
    </location>
</feature>
<evidence type="ECO:0000256" key="2">
    <source>
        <dbReference type="SAM" id="Phobius"/>
    </source>
</evidence>
<dbReference type="RefSeq" id="WP_323446478.1">
    <property type="nucleotide sequence ID" value="NZ_BSBI01000003.1"/>
</dbReference>
<evidence type="ECO:0000313" key="4">
    <source>
        <dbReference type="Proteomes" id="UP001291653"/>
    </source>
</evidence>
<keyword evidence="2" id="KW-1133">Transmembrane helix</keyword>
<name>A0ABQ5NWM0_9ACTN</name>
<proteinExistence type="predicted"/>
<gene>
    <name evidence="3" type="ORF">SYYSPA8_08835</name>
</gene>